<gene>
    <name evidence="1" type="ORF">H839_11034</name>
</gene>
<dbReference type="RefSeq" id="WP_043905168.1">
    <property type="nucleotide sequence ID" value="NZ_CM002692.1"/>
</dbReference>
<organism evidence="1 2">
    <name type="scientific">Parageobacillus genomosp. 1</name>
    <dbReference type="NCBI Taxonomy" id="1295642"/>
    <lineage>
        <taxon>Bacteria</taxon>
        <taxon>Bacillati</taxon>
        <taxon>Bacillota</taxon>
        <taxon>Bacilli</taxon>
        <taxon>Bacillales</taxon>
        <taxon>Anoxybacillaceae</taxon>
        <taxon>Parageobacillus</taxon>
    </lineage>
</organism>
<sequence>MANRKVSLSTAATEYLSEAMVALELDNDRPAVLKIAFAKGYISCKDAIPPELEDKKGFVIPDGVISGDDYLLFKHLIFEKLGQTIEDSKQIDDYLARFIDYGLRVMHDEIKNMSSLDNYLLLLLQPVL</sequence>
<dbReference type="AlphaFoldDB" id="A0ABC9VC20"/>
<evidence type="ECO:0008006" key="3">
    <source>
        <dbReference type="Google" id="ProtNLM"/>
    </source>
</evidence>
<dbReference type="EMBL" id="AOTZ01000006">
    <property type="protein sequence ID" value="EZP75804.1"/>
    <property type="molecule type" value="Genomic_DNA"/>
</dbReference>
<name>A0ABC9VC20_9BACL</name>
<reference evidence="1 2" key="1">
    <citation type="journal article" date="2014" name="Appl. Microbiol. Biotechnol.">
        <title>Transformable facultative thermophile Geobacillus stearothermophilus NUB3621 as a host strain for metabolic engineering.</title>
        <authorList>
            <person name="Blanchard K."/>
            <person name="Robic S."/>
            <person name="Matsumura I."/>
        </authorList>
    </citation>
    <scope>NUCLEOTIDE SEQUENCE [LARGE SCALE GENOMIC DNA]</scope>
    <source>
        <strain evidence="1 2">NUB3621</strain>
    </source>
</reference>
<protein>
    <recommendedName>
        <fullName evidence="3">DUF1832 domain-containing protein</fullName>
    </recommendedName>
</protein>
<evidence type="ECO:0000313" key="1">
    <source>
        <dbReference type="EMBL" id="EZP75804.1"/>
    </source>
</evidence>
<dbReference type="Proteomes" id="UP000023566">
    <property type="component" value="Chromosome"/>
</dbReference>
<accession>A0ABC9VC20</accession>
<proteinExistence type="predicted"/>
<keyword evidence="2" id="KW-1185">Reference proteome</keyword>
<comment type="caution">
    <text evidence="1">The sequence shown here is derived from an EMBL/GenBank/DDBJ whole genome shotgun (WGS) entry which is preliminary data.</text>
</comment>
<evidence type="ECO:0000313" key="2">
    <source>
        <dbReference type="Proteomes" id="UP000023566"/>
    </source>
</evidence>